<dbReference type="PROSITE" id="PS50003">
    <property type="entry name" value="PH_DOMAIN"/>
    <property type="match status" value="1"/>
</dbReference>
<keyword evidence="1" id="KW-0479">Metal-binding</keyword>
<dbReference type="EMBL" id="JALLBG020000200">
    <property type="protein sequence ID" value="KAL3759367.1"/>
    <property type="molecule type" value="Genomic_DNA"/>
</dbReference>
<feature type="domain" description="Arf-GAP" evidence="7">
    <location>
        <begin position="792"/>
        <end position="913"/>
    </location>
</feature>
<dbReference type="Pfam" id="PF01412">
    <property type="entry name" value="ArfGap"/>
    <property type="match status" value="1"/>
</dbReference>
<dbReference type="Gene3D" id="1.25.40.20">
    <property type="entry name" value="Ankyrin repeat-containing domain"/>
    <property type="match status" value="1"/>
</dbReference>
<evidence type="ECO:0000313" key="9">
    <source>
        <dbReference type="Proteomes" id="UP001530293"/>
    </source>
</evidence>
<feature type="compositionally biased region" description="Gly residues" evidence="5">
    <location>
        <begin position="64"/>
        <end position="73"/>
    </location>
</feature>
<dbReference type="Gene3D" id="2.30.29.30">
    <property type="entry name" value="Pleckstrin-homology domain (PH domain)/Phosphotyrosine-binding domain (PTB)"/>
    <property type="match status" value="1"/>
</dbReference>
<feature type="region of interest" description="Disordered" evidence="5">
    <location>
        <begin position="113"/>
        <end position="146"/>
    </location>
</feature>
<dbReference type="InterPro" id="IPR001849">
    <property type="entry name" value="PH_domain"/>
</dbReference>
<proteinExistence type="predicted"/>
<accession>A0ABD3MAZ1</accession>
<keyword evidence="9" id="KW-1185">Reference proteome</keyword>
<protein>
    <submittedName>
        <fullName evidence="8">Uncharacterized protein</fullName>
    </submittedName>
</protein>
<dbReference type="PROSITE" id="PS50115">
    <property type="entry name" value="ARFGAP"/>
    <property type="match status" value="1"/>
</dbReference>
<gene>
    <name evidence="8" type="ORF">ACHAWU_000666</name>
</gene>
<dbReference type="Gene3D" id="1.20.1270.60">
    <property type="entry name" value="Arfaptin homology (AH) domain/BAR domain"/>
    <property type="match status" value="2"/>
</dbReference>
<dbReference type="GO" id="GO:0008270">
    <property type="term" value="F:zinc ion binding"/>
    <property type="evidence" value="ECO:0007669"/>
    <property type="project" value="UniProtKB-KW"/>
</dbReference>
<keyword evidence="2 4" id="KW-0863">Zinc-finger</keyword>
<sequence length="1028" mass="111640">MASASSPTDDEDDVGVEEPTMNSATAEQTSEPVVAVAGATLLEEFGKVTLGEASASTTTTTAGAGAGGGGGADGIQVPVNKDMPAASSAPHDDAATSAVPTISTITTTAFSMAPATPTAKSSAARKRNPTTSDQQSSSAIPSFTSDSPYLQSYIDREMRNLQVLTETLQDISARTRTFGKCGALMAEATRRLSSSCRLNPLSELQSNTNSNTNNTNEENMTEKEYEQSCIMKERQQSVGLEIASVLSTLGDILDEVADAQVTLCQNLEASLSISLEAFAGIELNEATRLRNEGEAMADNVESSFSRYMHGRHTERANLAGGMGGGPEGIGSSSGGGSSGGSGGGAMEGLDHQNFVTSWNKLSDHVGSQFKNWNRASESSGSSSGEVGGVGGGNNNEQGEAPKVHRLKNLRDRMNRVGSTVKEDEIEKDPALATAEAAANLRHNLEQIRLMQANAELKRFQLLRRLDSSKTRRNFELGESALASLNGLRVYFSHCAHMIDNITPKLTRLQENRSQAREKHDAQQVPWDTKQKSLMAAIGEVGSAAAKAGMIAEAIRKGQVEDLDESVLTGHQSTLEEIESDVRFWELPRQLNLGSLYQRRPIAGIIVEGWLYKKSSNRLSLNQWSRRWFILDQKGVYYLKGGGDSKKGGGGDNSSGNNASGWMDRVKVCDVLLCTVREINCKAKGNPSLRFCFEIISPNSKAYLLQACGPEDYKMWVNGIRTCIEQQLVHGKLPSAMLGSSGKSSKQRSEFTPNFHDDDDDNVIVDCSSPRGTLYDDEFANNIPTSPQTCIKNQLVPIILDANTVCADCDNVDPDWASLNLGVVICIECSGVHRSLGVHVSKVRSLRLDGLSEYEYNLLMELGNENANRIWEAGLHHQKGWTKPKGGASRKVKEEWIKSKYVWKGFLEYSSEDGLKQEDREAKFSVDLYEAARRCDLFAIQEALAKGGNVEWRNNDEGGKTALHICVVNQPNDDNNMSSWKGIQCAELLIQNGAKLASVDFDQHKALDCAVLGNGRREMIEYLTARRNP</sequence>
<evidence type="ECO:0000313" key="8">
    <source>
        <dbReference type="EMBL" id="KAL3759367.1"/>
    </source>
</evidence>
<evidence type="ECO:0000256" key="3">
    <source>
        <dbReference type="ARBA" id="ARBA00022833"/>
    </source>
</evidence>
<feature type="compositionally biased region" description="Polar residues" evidence="5">
    <location>
        <begin position="20"/>
        <end position="31"/>
    </location>
</feature>
<dbReference type="Proteomes" id="UP001530293">
    <property type="component" value="Unassembled WGS sequence"/>
</dbReference>
<feature type="domain" description="PH" evidence="6">
    <location>
        <begin position="603"/>
        <end position="724"/>
    </location>
</feature>
<dbReference type="InterPro" id="IPR011993">
    <property type="entry name" value="PH-like_dom_sf"/>
</dbReference>
<comment type="caution">
    <text evidence="8">The sequence shown here is derived from an EMBL/GenBank/DDBJ whole genome shotgun (WGS) entry which is preliminary data.</text>
</comment>
<feature type="compositionally biased region" description="Low complexity" evidence="5">
    <location>
        <begin position="207"/>
        <end position="218"/>
    </location>
</feature>
<dbReference type="SUPFAM" id="SSF57863">
    <property type="entry name" value="ArfGap/RecO-like zinc finger"/>
    <property type="match status" value="1"/>
</dbReference>
<dbReference type="InterPro" id="IPR036770">
    <property type="entry name" value="Ankyrin_rpt-contain_sf"/>
</dbReference>
<dbReference type="Pfam" id="PF00169">
    <property type="entry name" value="PH"/>
    <property type="match status" value="1"/>
</dbReference>
<dbReference type="InterPro" id="IPR037278">
    <property type="entry name" value="ARFGAP/RecO"/>
</dbReference>
<dbReference type="InterPro" id="IPR001164">
    <property type="entry name" value="ArfGAP_dom"/>
</dbReference>
<feature type="region of interest" description="Disordered" evidence="5">
    <location>
        <begin position="58"/>
        <end position="96"/>
    </location>
</feature>
<feature type="region of interest" description="Disordered" evidence="5">
    <location>
        <begin position="1"/>
        <end position="32"/>
    </location>
</feature>
<reference evidence="8 9" key="1">
    <citation type="submission" date="2024-10" db="EMBL/GenBank/DDBJ databases">
        <title>Updated reference genomes for cyclostephanoid diatoms.</title>
        <authorList>
            <person name="Roberts W.R."/>
            <person name="Alverson A.J."/>
        </authorList>
    </citation>
    <scope>NUCLEOTIDE SEQUENCE [LARGE SCALE GENOMIC DNA]</scope>
    <source>
        <strain evidence="8 9">AJA232-27</strain>
    </source>
</reference>
<name>A0ABD3MAZ1_9STRA</name>
<dbReference type="CDD" id="cd13250">
    <property type="entry name" value="PH_ACAP"/>
    <property type="match status" value="1"/>
</dbReference>
<feature type="compositionally biased region" description="Gly residues" evidence="5">
    <location>
        <begin position="320"/>
        <end position="346"/>
    </location>
</feature>
<evidence type="ECO:0000256" key="5">
    <source>
        <dbReference type="SAM" id="MobiDB-lite"/>
    </source>
</evidence>
<dbReference type="SMART" id="SM00105">
    <property type="entry name" value="ArfGap"/>
    <property type="match status" value="1"/>
</dbReference>
<dbReference type="InterPro" id="IPR038508">
    <property type="entry name" value="ArfGAP_dom_sf"/>
</dbReference>
<feature type="region of interest" description="Disordered" evidence="5">
    <location>
        <begin position="201"/>
        <end position="220"/>
    </location>
</feature>
<dbReference type="SUPFAM" id="SSF48403">
    <property type="entry name" value="Ankyrin repeat"/>
    <property type="match status" value="1"/>
</dbReference>
<evidence type="ECO:0000259" key="6">
    <source>
        <dbReference type="PROSITE" id="PS50003"/>
    </source>
</evidence>
<dbReference type="SMART" id="SM00233">
    <property type="entry name" value="PH"/>
    <property type="match status" value="1"/>
</dbReference>
<feature type="region of interest" description="Disordered" evidence="5">
    <location>
        <begin position="372"/>
        <end position="402"/>
    </location>
</feature>
<evidence type="ECO:0000259" key="7">
    <source>
        <dbReference type="PROSITE" id="PS50115"/>
    </source>
</evidence>
<keyword evidence="3" id="KW-0862">Zinc</keyword>
<dbReference type="SUPFAM" id="SSF103657">
    <property type="entry name" value="BAR/IMD domain-like"/>
    <property type="match status" value="1"/>
</dbReference>
<organism evidence="8 9">
    <name type="scientific">Discostella pseudostelligera</name>
    <dbReference type="NCBI Taxonomy" id="259834"/>
    <lineage>
        <taxon>Eukaryota</taxon>
        <taxon>Sar</taxon>
        <taxon>Stramenopiles</taxon>
        <taxon>Ochrophyta</taxon>
        <taxon>Bacillariophyta</taxon>
        <taxon>Coscinodiscophyceae</taxon>
        <taxon>Thalassiosirophycidae</taxon>
        <taxon>Stephanodiscales</taxon>
        <taxon>Stephanodiscaceae</taxon>
        <taxon>Discostella</taxon>
    </lineage>
</organism>
<dbReference type="InterPro" id="IPR027267">
    <property type="entry name" value="AH/BAR_dom_sf"/>
</dbReference>
<dbReference type="PANTHER" id="PTHR23180:SF160">
    <property type="entry name" value="ADP-RIBOSYLATION FACTOR GTPASE-ACTIVATING PROTEIN EFFECTOR PROTEIN 1"/>
    <property type="match status" value="1"/>
</dbReference>
<dbReference type="AlphaFoldDB" id="A0ABD3MAZ1"/>
<evidence type="ECO:0000256" key="4">
    <source>
        <dbReference type="PROSITE-ProRule" id="PRU00288"/>
    </source>
</evidence>
<dbReference type="PRINTS" id="PR00405">
    <property type="entry name" value="REVINTRACTNG"/>
</dbReference>
<evidence type="ECO:0000256" key="1">
    <source>
        <dbReference type="ARBA" id="ARBA00022723"/>
    </source>
</evidence>
<dbReference type="InterPro" id="IPR045258">
    <property type="entry name" value="ACAP1/2/3-like"/>
</dbReference>
<feature type="compositionally biased region" description="Low complexity" evidence="5">
    <location>
        <begin position="113"/>
        <end position="122"/>
    </location>
</feature>
<dbReference type="SUPFAM" id="SSF50729">
    <property type="entry name" value="PH domain-like"/>
    <property type="match status" value="1"/>
</dbReference>
<feature type="compositionally biased region" description="Polar residues" evidence="5">
    <location>
        <begin position="129"/>
        <end position="146"/>
    </location>
</feature>
<dbReference type="PANTHER" id="PTHR23180">
    <property type="entry name" value="CENTAURIN/ARF"/>
    <property type="match status" value="1"/>
</dbReference>
<feature type="region of interest" description="Disordered" evidence="5">
    <location>
        <begin position="316"/>
        <end position="349"/>
    </location>
</feature>
<dbReference type="Gene3D" id="1.10.220.150">
    <property type="entry name" value="Arf GTPase activating protein"/>
    <property type="match status" value="1"/>
</dbReference>
<evidence type="ECO:0000256" key="2">
    <source>
        <dbReference type="ARBA" id="ARBA00022771"/>
    </source>
</evidence>
<dbReference type="CDD" id="cd08204">
    <property type="entry name" value="ArfGap"/>
    <property type="match status" value="1"/>
</dbReference>